<feature type="compositionally biased region" description="Pro residues" evidence="1">
    <location>
        <begin position="105"/>
        <end position="130"/>
    </location>
</feature>
<dbReference type="PANTHER" id="PTHR48148">
    <property type="entry name" value="KERATINOCYTE PROLINE-RICH PROTEIN"/>
    <property type="match status" value="1"/>
</dbReference>
<accession>A0AAE0GFD5</accession>
<dbReference type="Proteomes" id="UP001190700">
    <property type="component" value="Unassembled WGS sequence"/>
</dbReference>
<feature type="domain" description="EGF-like" evidence="2">
    <location>
        <begin position="729"/>
        <end position="771"/>
    </location>
</feature>
<feature type="domain" description="EGF-like" evidence="2">
    <location>
        <begin position="680"/>
        <end position="725"/>
    </location>
</feature>
<name>A0AAE0GFD5_9CHLO</name>
<evidence type="ECO:0000259" key="2">
    <source>
        <dbReference type="SMART" id="SM00181"/>
    </source>
</evidence>
<proteinExistence type="predicted"/>
<dbReference type="AlphaFoldDB" id="A0AAE0GFD5"/>
<feature type="compositionally biased region" description="Polar residues" evidence="1">
    <location>
        <begin position="583"/>
        <end position="614"/>
    </location>
</feature>
<dbReference type="PANTHER" id="PTHR48148:SF2">
    <property type="entry name" value="PA14 DOMAIN-CONTAINING PROTEIN"/>
    <property type="match status" value="1"/>
</dbReference>
<evidence type="ECO:0000313" key="4">
    <source>
        <dbReference type="Proteomes" id="UP001190700"/>
    </source>
</evidence>
<dbReference type="Gene3D" id="2.10.25.10">
    <property type="entry name" value="Laminin"/>
    <property type="match status" value="2"/>
</dbReference>
<gene>
    <name evidence="3" type="ORF">CYMTET_14889</name>
</gene>
<dbReference type="SMART" id="SM00181">
    <property type="entry name" value="EGF"/>
    <property type="match status" value="3"/>
</dbReference>
<dbReference type="EMBL" id="LGRX02006256">
    <property type="protein sequence ID" value="KAK3277089.1"/>
    <property type="molecule type" value="Genomic_DNA"/>
</dbReference>
<evidence type="ECO:0000256" key="1">
    <source>
        <dbReference type="SAM" id="MobiDB-lite"/>
    </source>
</evidence>
<evidence type="ECO:0000313" key="3">
    <source>
        <dbReference type="EMBL" id="KAK3277089.1"/>
    </source>
</evidence>
<reference evidence="3 4" key="1">
    <citation type="journal article" date="2015" name="Genome Biol. Evol.">
        <title>Comparative Genomics of a Bacterivorous Green Alga Reveals Evolutionary Causalities and Consequences of Phago-Mixotrophic Mode of Nutrition.</title>
        <authorList>
            <person name="Burns J.A."/>
            <person name="Paasch A."/>
            <person name="Narechania A."/>
            <person name="Kim E."/>
        </authorList>
    </citation>
    <scope>NUCLEOTIDE SEQUENCE [LARGE SCALE GENOMIC DNA]</scope>
    <source>
        <strain evidence="3 4">PLY_AMNH</strain>
    </source>
</reference>
<feature type="domain" description="EGF-like" evidence="2">
    <location>
        <begin position="831"/>
        <end position="877"/>
    </location>
</feature>
<organism evidence="3 4">
    <name type="scientific">Cymbomonas tetramitiformis</name>
    <dbReference type="NCBI Taxonomy" id="36881"/>
    <lineage>
        <taxon>Eukaryota</taxon>
        <taxon>Viridiplantae</taxon>
        <taxon>Chlorophyta</taxon>
        <taxon>Pyramimonadophyceae</taxon>
        <taxon>Pyramimonadales</taxon>
        <taxon>Pyramimonadaceae</taxon>
        <taxon>Cymbomonas</taxon>
    </lineage>
</organism>
<protein>
    <recommendedName>
        <fullName evidence="2">EGF-like domain-containing protein</fullName>
    </recommendedName>
</protein>
<sequence>MVTYFAPSNSYTHNNRAFNYLPNNGSSYYTRSVKATNGKSNTAYPTTTSPTAGPTEPPSTFSPTTFSPTTSSPTSAYPTANPSTFIPTLTPTSPPITTLPTAAPTFPPPPPPSLPPRPSPPPSPSPPPPSIYITTSENSVGNTLTTYAQGNSSFTCIRTMLPVGVENVSLSTTAGPSSLSWIAEHTDMCDTTICTLDLCGFEVGEYNVSGIVRFKSSTGVPVTNVWGHVIVYAAPPPPAPPPPSPPPPAHPSPPTPLPWPPPPPSPPPPPCPPPGTVVVAGVSSIITFASLSLFAFDDPSFDESFTRDFSIQMAAAAGVTPFDLVVISITGGSVSVSSVVYFASSATSTPELFRSTISSSPSSIFTFAHFAAYAKITSSFISTSSYEMVYSPPPHRRLHHPWHPLFLQDPLKPSSKPPSPPRPPSLPLPPPPTIHVSLGDFMTAYYQGSANGTCIRVVALQNCSVDHIYVQSLGGPNNLSWTFAGRSVCDKAGCTLDMCGFTVGDFLLSGTVTFSASMGLPPSTLNGTLTIYETPPPPSPPTNPPPPLPFSLPISPLPPLCPPLLQTPPPVAYAASPLPLRNSTPVSSDLPSVNGNASHNESTNQHVAASNHSSHGADLAPGFPNASSSSTSTSAPYEDVLLRCDEHMSYTNHNPPAECNRGCPEGTSGSMATYCLPITSCDRDNGGCDLLTTCNNKQAEDSASVEQLCGECPEGYAGSGTTGCVDDDGCQIGSGVDACDGAQCIDVPAPGTGYVCSPCPPGMLGNGVTCQENYCPASGSGFGGCDPMVACTMDGRTNTAVCGACPSGLELAETSSNRAEASGQRCAEIDGCAKQPCWSNGSAIQTCEDIPAPGIGRICGDCPAGFRAAADRDDGCTDVDECQELPNGGCWLSDEVPGLRTSCINTRGSFQCSPCPQVRAH</sequence>
<feature type="region of interest" description="Disordered" evidence="1">
    <location>
        <begin position="583"/>
        <end position="634"/>
    </location>
</feature>
<comment type="caution">
    <text evidence="3">The sequence shown here is derived from an EMBL/GenBank/DDBJ whole genome shotgun (WGS) entry which is preliminary data.</text>
</comment>
<feature type="region of interest" description="Disordered" evidence="1">
    <location>
        <begin position="239"/>
        <end position="267"/>
    </location>
</feature>
<feature type="compositionally biased region" description="Polar residues" evidence="1">
    <location>
        <begin position="37"/>
        <end position="52"/>
    </location>
</feature>
<feature type="compositionally biased region" description="Low complexity" evidence="1">
    <location>
        <begin position="58"/>
        <end position="104"/>
    </location>
</feature>
<feature type="region of interest" description="Disordered" evidence="1">
    <location>
        <begin position="411"/>
        <end position="430"/>
    </location>
</feature>
<dbReference type="InterPro" id="IPR000742">
    <property type="entry name" value="EGF"/>
</dbReference>
<feature type="compositionally biased region" description="Pro residues" evidence="1">
    <location>
        <begin position="534"/>
        <end position="549"/>
    </location>
</feature>
<feature type="region of interest" description="Disordered" evidence="1">
    <location>
        <begin position="37"/>
        <end position="132"/>
    </location>
</feature>
<keyword evidence="4" id="KW-1185">Reference proteome</keyword>
<feature type="compositionally biased region" description="Pro residues" evidence="1">
    <location>
        <begin position="415"/>
        <end position="430"/>
    </location>
</feature>
<feature type="region of interest" description="Disordered" evidence="1">
    <location>
        <begin position="530"/>
        <end position="549"/>
    </location>
</feature>